<dbReference type="EMBL" id="JACYFU010000002">
    <property type="protein sequence ID" value="MBD8065986.1"/>
    <property type="molecule type" value="Genomic_DNA"/>
</dbReference>
<evidence type="ECO:0000259" key="8">
    <source>
        <dbReference type="PROSITE" id="PS50893"/>
    </source>
</evidence>
<comment type="similarity">
    <text evidence="2">Belongs to the ABC transporter superfamily.</text>
</comment>
<keyword evidence="3" id="KW-0813">Transport</keyword>
<dbReference type="CDD" id="cd03257">
    <property type="entry name" value="ABC_NikE_OppD_transporters"/>
    <property type="match status" value="1"/>
</dbReference>
<keyword evidence="7" id="KW-0472">Membrane</keyword>
<dbReference type="Proteomes" id="UP000654108">
    <property type="component" value="Unassembled WGS sequence"/>
</dbReference>
<sequence length="346" mass="38184">MHTSSPPLAPPTLEVTALQTSFIYKRFSVKAVRDVSLRLERGKTLALVGESGSGKSVAALSLMGLLPPAGRIVGGQAVYRQADGTTHDLARLQRRQMRRLSGPDLAMIFQEPMTSLNPLLTVGDQIVEMLLTHERLSREAARKRTLDILRLVEIPAAERRIDDYPHQMSGGMRQRIVIAMALVCNPALLIADEPTTALDVTIQAQILDLMRRLQAELGMSILFITHDLGVVAEIAHQVAVMYAGEVVEQAEVGQLFSSPAHPYTQGLLSSIPHAMRKNPEEGRRARLNPIPGSVPPIHALPEGCTFRPRCPHSEQRCTLPVTLETAGPGHRTRCWKWEAVQWSTRH</sequence>
<dbReference type="InterPro" id="IPR003593">
    <property type="entry name" value="AAA+_ATPase"/>
</dbReference>
<feature type="domain" description="ABC transporter" evidence="8">
    <location>
        <begin position="13"/>
        <end position="268"/>
    </location>
</feature>
<reference evidence="9" key="1">
    <citation type="submission" date="2020-09" db="EMBL/GenBank/DDBJ databases">
        <title>Genome seq and assembly of Devosia sp.</title>
        <authorList>
            <person name="Chhetri G."/>
        </authorList>
    </citation>
    <scope>NUCLEOTIDE SEQUENCE</scope>
    <source>
        <strain evidence="9">PTR5</strain>
    </source>
</reference>
<dbReference type="SUPFAM" id="SSF52540">
    <property type="entry name" value="P-loop containing nucleoside triphosphate hydrolases"/>
    <property type="match status" value="1"/>
</dbReference>
<dbReference type="FunFam" id="3.40.50.300:FF:000016">
    <property type="entry name" value="Oligopeptide ABC transporter ATP-binding component"/>
    <property type="match status" value="1"/>
</dbReference>
<dbReference type="PANTHER" id="PTHR43297:SF2">
    <property type="entry name" value="DIPEPTIDE TRANSPORT ATP-BINDING PROTEIN DPPD"/>
    <property type="match status" value="1"/>
</dbReference>
<evidence type="ECO:0000256" key="6">
    <source>
        <dbReference type="ARBA" id="ARBA00022840"/>
    </source>
</evidence>
<dbReference type="PROSITE" id="PS50893">
    <property type="entry name" value="ABC_TRANSPORTER_2"/>
    <property type="match status" value="1"/>
</dbReference>
<dbReference type="NCBIfam" id="TIGR01727">
    <property type="entry name" value="oligo_HPY"/>
    <property type="match status" value="1"/>
</dbReference>
<dbReference type="InterPro" id="IPR027417">
    <property type="entry name" value="P-loop_NTPase"/>
</dbReference>
<evidence type="ECO:0000256" key="3">
    <source>
        <dbReference type="ARBA" id="ARBA00022448"/>
    </source>
</evidence>
<keyword evidence="4" id="KW-1003">Cell membrane</keyword>
<dbReference type="GO" id="GO:0015833">
    <property type="term" value="P:peptide transport"/>
    <property type="evidence" value="ECO:0007669"/>
    <property type="project" value="InterPro"/>
</dbReference>
<comment type="subcellular location">
    <subcellularLocation>
        <location evidence="1">Cell inner membrane</location>
        <topology evidence="1">Peripheral membrane protein</topology>
    </subcellularLocation>
</comment>
<dbReference type="InterPro" id="IPR013563">
    <property type="entry name" value="Oligopep_ABC_C"/>
</dbReference>
<dbReference type="Pfam" id="PF00005">
    <property type="entry name" value="ABC_tran"/>
    <property type="match status" value="1"/>
</dbReference>
<dbReference type="GO" id="GO:0016887">
    <property type="term" value="F:ATP hydrolysis activity"/>
    <property type="evidence" value="ECO:0007669"/>
    <property type="project" value="InterPro"/>
</dbReference>
<evidence type="ECO:0000256" key="5">
    <source>
        <dbReference type="ARBA" id="ARBA00022741"/>
    </source>
</evidence>
<evidence type="ECO:0000256" key="2">
    <source>
        <dbReference type="ARBA" id="ARBA00005417"/>
    </source>
</evidence>
<evidence type="ECO:0000256" key="7">
    <source>
        <dbReference type="ARBA" id="ARBA00023136"/>
    </source>
</evidence>
<evidence type="ECO:0000256" key="4">
    <source>
        <dbReference type="ARBA" id="ARBA00022475"/>
    </source>
</evidence>
<dbReference type="GO" id="GO:0005886">
    <property type="term" value="C:plasma membrane"/>
    <property type="evidence" value="ECO:0007669"/>
    <property type="project" value="UniProtKB-SubCell"/>
</dbReference>
<organism evidence="9 10">
    <name type="scientific">Devosia oryzisoli</name>
    <dbReference type="NCBI Taxonomy" id="2774138"/>
    <lineage>
        <taxon>Bacteria</taxon>
        <taxon>Pseudomonadati</taxon>
        <taxon>Pseudomonadota</taxon>
        <taxon>Alphaproteobacteria</taxon>
        <taxon>Hyphomicrobiales</taxon>
        <taxon>Devosiaceae</taxon>
        <taxon>Devosia</taxon>
    </lineage>
</organism>
<dbReference type="RefSeq" id="WP_191775245.1">
    <property type="nucleotide sequence ID" value="NZ_JACYFU010000002.1"/>
</dbReference>
<evidence type="ECO:0000313" key="10">
    <source>
        <dbReference type="Proteomes" id="UP000654108"/>
    </source>
</evidence>
<proteinExistence type="inferred from homology"/>
<keyword evidence="6 9" id="KW-0067">ATP-binding</keyword>
<dbReference type="SMART" id="SM00382">
    <property type="entry name" value="AAA"/>
    <property type="match status" value="1"/>
</dbReference>
<evidence type="ECO:0000313" key="9">
    <source>
        <dbReference type="EMBL" id="MBD8065986.1"/>
    </source>
</evidence>
<accession>A0A927ITS1</accession>
<evidence type="ECO:0000256" key="1">
    <source>
        <dbReference type="ARBA" id="ARBA00004417"/>
    </source>
</evidence>
<dbReference type="GO" id="GO:0005524">
    <property type="term" value="F:ATP binding"/>
    <property type="evidence" value="ECO:0007669"/>
    <property type="project" value="UniProtKB-KW"/>
</dbReference>
<keyword evidence="10" id="KW-1185">Reference proteome</keyword>
<keyword evidence="5" id="KW-0547">Nucleotide-binding</keyword>
<gene>
    <name evidence="9" type="ORF">IC608_10920</name>
</gene>
<dbReference type="Pfam" id="PF08352">
    <property type="entry name" value="oligo_HPY"/>
    <property type="match status" value="1"/>
</dbReference>
<dbReference type="GO" id="GO:0055085">
    <property type="term" value="P:transmembrane transport"/>
    <property type="evidence" value="ECO:0007669"/>
    <property type="project" value="UniProtKB-ARBA"/>
</dbReference>
<name>A0A927ITS1_9HYPH</name>
<dbReference type="PROSITE" id="PS00211">
    <property type="entry name" value="ABC_TRANSPORTER_1"/>
    <property type="match status" value="1"/>
</dbReference>
<protein>
    <submittedName>
        <fullName evidence="9">ABC transporter ATP-binding protein</fullName>
    </submittedName>
</protein>
<dbReference type="InterPro" id="IPR050388">
    <property type="entry name" value="ABC_Ni/Peptide_Import"/>
</dbReference>
<comment type="caution">
    <text evidence="9">The sequence shown here is derived from an EMBL/GenBank/DDBJ whole genome shotgun (WGS) entry which is preliminary data.</text>
</comment>
<dbReference type="InterPro" id="IPR003439">
    <property type="entry name" value="ABC_transporter-like_ATP-bd"/>
</dbReference>
<dbReference type="InterPro" id="IPR017871">
    <property type="entry name" value="ABC_transporter-like_CS"/>
</dbReference>
<dbReference type="Gene3D" id="3.40.50.300">
    <property type="entry name" value="P-loop containing nucleotide triphosphate hydrolases"/>
    <property type="match status" value="1"/>
</dbReference>
<dbReference type="AlphaFoldDB" id="A0A927ITS1"/>
<dbReference type="PANTHER" id="PTHR43297">
    <property type="entry name" value="OLIGOPEPTIDE TRANSPORT ATP-BINDING PROTEIN APPD"/>
    <property type="match status" value="1"/>
</dbReference>